<feature type="non-terminal residue" evidence="3">
    <location>
        <position position="1"/>
    </location>
</feature>
<dbReference type="PROSITE" id="PS50005">
    <property type="entry name" value="TPR"/>
    <property type="match status" value="1"/>
</dbReference>
<keyword evidence="2" id="KW-0732">Signal</keyword>
<reference evidence="3" key="1">
    <citation type="submission" date="2023-06" db="EMBL/GenBank/DDBJ databases">
        <authorList>
            <person name="Delattre M."/>
        </authorList>
    </citation>
    <scope>NUCLEOTIDE SEQUENCE</scope>
    <source>
        <strain evidence="3">AF72</strain>
    </source>
</reference>
<dbReference type="Proteomes" id="UP001177023">
    <property type="component" value="Unassembled WGS sequence"/>
</dbReference>
<proteinExistence type="predicted"/>
<feature type="signal peptide" evidence="2">
    <location>
        <begin position="1"/>
        <end position="17"/>
    </location>
</feature>
<feature type="repeat" description="TPR" evidence="1">
    <location>
        <begin position="1158"/>
        <end position="1191"/>
    </location>
</feature>
<dbReference type="InterPro" id="IPR052630">
    <property type="entry name" value="TTC17"/>
</dbReference>
<protein>
    <recommendedName>
        <fullName evidence="5">Tetratricopeptide repeat protein 17</fullName>
    </recommendedName>
</protein>
<dbReference type="GO" id="GO:0030041">
    <property type="term" value="P:actin filament polymerization"/>
    <property type="evidence" value="ECO:0007669"/>
    <property type="project" value="TreeGrafter"/>
</dbReference>
<dbReference type="PANTHER" id="PTHR16091">
    <property type="entry name" value="TTC17 PROTEIN"/>
    <property type="match status" value="1"/>
</dbReference>
<keyword evidence="1" id="KW-0802">TPR repeat</keyword>
<dbReference type="SMART" id="SM00028">
    <property type="entry name" value="TPR"/>
    <property type="match status" value="4"/>
</dbReference>
<dbReference type="SUPFAM" id="SSF48452">
    <property type="entry name" value="TPR-like"/>
    <property type="match status" value="2"/>
</dbReference>
<dbReference type="InterPro" id="IPR011990">
    <property type="entry name" value="TPR-like_helical_dom_sf"/>
</dbReference>
<dbReference type="AlphaFoldDB" id="A0AA36DAU4"/>
<dbReference type="PANTHER" id="PTHR16091:SF1">
    <property type="entry name" value="TETRATRICOPEPTIDE REPEAT PROTEIN 17"/>
    <property type="match status" value="1"/>
</dbReference>
<feature type="chain" id="PRO_5041384224" description="Tetratricopeptide repeat protein 17" evidence="2">
    <location>
        <begin position="18"/>
        <end position="1213"/>
    </location>
</feature>
<dbReference type="GO" id="GO:0015629">
    <property type="term" value="C:actin cytoskeleton"/>
    <property type="evidence" value="ECO:0007669"/>
    <property type="project" value="TreeGrafter"/>
</dbReference>
<dbReference type="InterPro" id="IPR019734">
    <property type="entry name" value="TPR_rpt"/>
</dbReference>
<evidence type="ECO:0000256" key="1">
    <source>
        <dbReference type="PROSITE-ProRule" id="PRU00339"/>
    </source>
</evidence>
<dbReference type="GO" id="GO:0005737">
    <property type="term" value="C:cytoplasm"/>
    <property type="evidence" value="ECO:0007669"/>
    <property type="project" value="TreeGrafter"/>
</dbReference>
<evidence type="ECO:0000313" key="4">
    <source>
        <dbReference type="Proteomes" id="UP001177023"/>
    </source>
</evidence>
<dbReference type="Gene3D" id="1.25.40.10">
    <property type="entry name" value="Tetratricopeptide repeat domain"/>
    <property type="match status" value="3"/>
</dbReference>
<evidence type="ECO:0008006" key="5">
    <source>
        <dbReference type="Google" id="ProtNLM"/>
    </source>
</evidence>
<name>A0AA36DAU4_9BILA</name>
<evidence type="ECO:0000256" key="2">
    <source>
        <dbReference type="SAM" id="SignalP"/>
    </source>
</evidence>
<gene>
    <name evidence="3" type="ORF">MSPICULIGERA_LOCUS21028</name>
</gene>
<comment type="caution">
    <text evidence="3">The sequence shown here is derived from an EMBL/GenBank/DDBJ whole genome shotgun (WGS) entry which is preliminary data.</text>
</comment>
<sequence>MQLLLLATWLWIPGIQMITHWKRDDDGVMRSLRYSPFMMSDPGNLVKFIEQTKLVDTTVIAIKELNEKVDDLHTTLSGDDPKLEHKIYRTNPDCVLAKGSPLPTSSYLTNYAVEQTREYVAQARQDLLAEMSRTPAATTEQPKCRTTQTREAYEFLQALPLFRDPSQLTLKHAPDMVKASLPLWETIELLPGETRTEALGRWLVAALADPNEKIRGHPVVLLGASTYWRILGNAEEAVICAQSALYQASISYPTFEPYALFTLGNIYHMTRHSEEAMLLYQLILTDERYENHKSLRALAYAALGDGYAVAENISKAAFHFKIAREIASADETQMDKDQWNEKIGTIGCLATMYTKLEGQMNSLDGYIQNSGAYEEKRVEIEEMQKVVRLNLMTEDVVQQSHMRYEQMKYGPTPTRRCVVVHVGKRRLEQIHCYLSSTVKEYEKMIARLEPEELRASPQNDTLEWKTAPVWRRERAFDQKLAQFVGMRMDEPPVAPKYPLDKEKLRNLAPERYWRRADWPNSHECAKGMLWDEELFGNNSIYPYFISPDNKGFIVADLLTKYLGLEIADEHPLPWDEPDCGRYNQHRTLMATEFKIPPEVWTSKFDYNERDLRSTFVRLADKRLELMDVAQRVRSLIENNIGPKWISLNLATLYYRVIGKAEEAARCAIVAAMEGPEYADVAFTQLAQILFRVTGNADYSIDIMRVIANYGADEPLYHYLMARFHIIAYRVDEGIAHLKEALDRDPSLTVAHDDLLQLVCKGKSSKVGVRDMFPNVCCSSLVQNAVCIRPPRAPEQCYVVGEETGKLIYARCNGLYTGLSEKTHPLVNLVSPFLRVFPKGSRHDLIRYHVDEGIVQHIEHDELPLDHGGSAEFFVKHDRWWERATHTVRWKQPEPEEISDWSETIDYQQPQIPPRPLSFLWINDKKEMLRYDIRLPEVLPRPLPTQVQAGLQIFPPPRTATQMCSGVKKLSILLETPVPTWVSVTAKGEDLEKYIDIRAPVPSVAGLVPECPELKPSQHSPLLTLDHLPIQPLADQFLFYKPEKGLTESLKSLGNDRESIEHVAARLHHALKFSQANPGMNGKESDVHWLLTVVSSLYWRVVGDAPKAIGCLRYSLNHCPPHMRDVALVALSNVCHQAGLLHSALVTAGMALEQSPHLAAIHVTVANIYASIGDYERALQFYYSTLSLQNNFEPAKDRIRAIYCHSGQTFNFHN</sequence>
<organism evidence="3 4">
    <name type="scientific">Mesorhabditis spiculigera</name>
    <dbReference type="NCBI Taxonomy" id="96644"/>
    <lineage>
        <taxon>Eukaryota</taxon>
        <taxon>Metazoa</taxon>
        <taxon>Ecdysozoa</taxon>
        <taxon>Nematoda</taxon>
        <taxon>Chromadorea</taxon>
        <taxon>Rhabditida</taxon>
        <taxon>Rhabditina</taxon>
        <taxon>Rhabditomorpha</taxon>
        <taxon>Rhabditoidea</taxon>
        <taxon>Rhabditidae</taxon>
        <taxon>Mesorhabditinae</taxon>
        <taxon>Mesorhabditis</taxon>
    </lineage>
</organism>
<keyword evidence="4" id="KW-1185">Reference proteome</keyword>
<dbReference type="EMBL" id="CATQJA010002664">
    <property type="protein sequence ID" value="CAJ0582898.1"/>
    <property type="molecule type" value="Genomic_DNA"/>
</dbReference>
<accession>A0AA36DAU4</accession>
<evidence type="ECO:0000313" key="3">
    <source>
        <dbReference type="EMBL" id="CAJ0582898.1"/>
    </source>
</evidence>